<dbReference type="EMBL" id="JAIWYP010000007">
    <property type="protein sequence ID" value="KAH3792323.1"/>
    <property type="molecule type" value="Genomic_DNA"/>
</dbReference>
<proteinExistence type="predicted"/>
<gene>
    <name evidence="1" type="ORF">DPMN_145817</name>
</gene>
<reference evidence="1" key="2">
    <citation type="submission" date="2020-11" db="EMBL/GenBank/DDBJ databases">
        <authorList>
            <person name="McCartney M.A."/>
            <person name="Auch B."/>
            <person name="Kono T."/>
            <person name="Mallez S."/>
            <person name="Becker A."/>
            <person name="Gohl D.M."/>
            <person name="Silverstein K.A.T."/>
            <person name="Koren S."/>
            <person name="Bechman K.B."/>
            <person name="Herman A."/>
            <person name="Abrahante J.E."/>
            <person name="Garbe J."/>
        </authorList>
    </citation>
    <scope>NUCLEOTIDE SEQUENCE</scope>
    <source>
        <strain evidence="1">Duluth1</strain>
        <tissue evidence="1">Whole animal</tissue>
    </source>
</reference>
<name>A0A9D4F5L7_DREPO</name>
<dbReference type="Proteomes" id="UP000828390">
    <property type="component" value="Unassembled WGS sequence"/>
</dbReference>
<protein>
    <submittedName>
        <fullName evidence="1">Uncharacterized protein</fullName>
    </submittedName>
</protein>
<evidence type="ECO:0000313" key="1">
    <source>
        <dbReference type="EMBL" id="KAH3792323.1"/>
    </source>
</evidence>
<organism evidence="1 2">
    <name type="scientific">Dreissena polymorpha</name>
    <name type="common">Zebra mussel</name>
    <name type="synonym">Mytilus polymorpha</name>
    <dbReference type="NCBI Taxonomy" id="45954"/>
    <lineage>
        <taxon>Eukaryota</taxon>
        <taxon>Metazoa</taxon>
        <taxon>Spiralia</taxon>
        <taxon>Lophotrochozoa</taxon>
        <taxon>Mollusca</taxon>
        <taxon>Bivalvia</taxon>
        <taxon>Autobranchia</taxon>
        <taxon>Heteroconchia</taxon>
        <taxon>Euheterodonta</taxon>
        <taxon>Imparidentia</taxon>
        <taxon>Neoheterodontei</taxon>
        <taxon>Myida</taxon>
        <taxon>Dreissenoidea</taxon>
        <taxon>Dreissenidae</taxon>
        <taxon>Dreissena</taxon>
    </lineage>
</organism>
<sequence length="105" mass="11872">MTLPSYPLSTLRQTRRCPVSPYTCWDQNDAISDQLSLGDHHDAAQWSLLLSGITMTIPSDHLSLRRPTRRYPVIFLLSGIIQTLPCNHLSPPRPPRRCPVILSLV</sequence>
<dbReference type="AlphaFoldDB" id="A0A9D4F5L7"/>
<accession>A0A9D4F5L7</accession>
<reference evidence="1" key="1">
    <citation type="journal article" date="2019" name="bioRxiv">
        <title>The Genome of the Zebra Mussel, Dreissena polymorpha: A Resource for Invasive Species Research.</title>
        <authorList>
            <person name="McCartney M.A."/>
            <person name="Auch B."/>
            <person name="Kono T."/>
            <person name="Mallez S."/>
            <person name="Zhang Y."/>
            <person name="Obille A."/>
            <person name="Becker A."/>
            <person name="Abrahante J.E."/>
            <person name="Garbe J."/>
            <person name="Badalamenti J.P."/>
            <person name="Herman A."/>
            <person name="Mangelson H."/>
            <person name="Liachko I."/>
            <person name="Sullivan S."/>
            <person name="Sone E.D."/>
            <person name="Koren S."/>
            <person name="Silverstein K.A.T."/>
            <person name="Beckman K.B."/>
            <person name="Gohl D.M."/>
        </authorList>
    </citation>
    <scope>NUCLEOTIDE SEQUENCE</scope>
    <source>
        <strain evidence="1">Duluth1</strain>
        <tissue evidence="1">Whole animal</tissue>
    </source>
</reference>
<keyword evidence="2" id="KW-1185">Reference proteome</keyword>
<comment type="caution">
    <text evidence="1">The sequence shown here is derived from an EMBL/GenBank/DDBJ whole genome shotgun (WGS) entry which is preliminary data.</text>
</comment>
<evidence type="ECO:0000313" key="2">
    <source>
        <dbReference type="Proteomes" id="UP000828390"/>
    </source>
</evidence>